<evidence type="ECO:0000313" key="3">
    <source>
        <dbReference type="EMBL" id="BAO83438.1"/>
    </source>
</evidence>
<feature type="transmembrane region" description="Helical" evidence="1">
    <location>
        <begin position="195"/>
        <end position="214"/>
    </location>
</feature>
<organism evidence="3 4">
    <name type="scientific">Serpentinimonas maccroryi</name>
    <dbReference type="NCBI Taxonomy" id="1458426"/>
    <lineage>
        <taxon>Bacteria</taxon>
        <taxon>Pseudomonadati</taxon>
        <taxon>Pseudomonadota</taxon>
        <taxon>Betaproteobacteria</taxon>
        <taxon>Burkholderiales</taxon>
        <taxon>Comamonadaceae</taxon>
        <taxon>Serpentinimonas</taxon>
    </lineage>
</organism>
<keyword evidence="1" id="KW-0472">Membrane</keyword>
<evidence type="ECO:0000259" key="2">
    <source>
        <dbReference type="Pfam" id="PF13386"/>
    </source>
</evidence>
<dbReference type="Pfam" id="PF13386">
    <property type="entry name" value="DsbD_2"/>
    <property type="match status" value="1"/>
</dbReference>
<dbReference type="RefSeq" id="WP_045535762.1">
    <property type="nucleotide sequence ID" value="NZ_AP014569.1"/>
</dbReference>
<dbReference type="OrthoDB" id="9155091at2"/>
<sequence>MFESMLLSALVMGLVGGPHCIAMCGAACAGIAHAGEPRRVRALLTFQFSRLIGYALLGALAAGTVQGLAWMGQHTAIIRPLWTLMHVAALLLGLVLLLQARQPAFIEGWAQGVWRRARPLMNRLGPKAPAVLGVGWALMPCGLLYSALLVASLSASVVNGAAIMAAFALGTMVSLTAAPWLLLKLKDARSGGWGIRLAGLALVLVSSAALWMGIAHPTGLWCDEPVAFLHTDCIVS</sequence>
<dbReference type="KEGG" id="cbab:SMCB_1210"/>
<keyword evidence="1" id="KW-0812">Transmembrane</keyword>
<dbReference type="EMBL" id="AP014569">
    <property type="protein sequence ID" value="BAO83438.1"/>
    <property type="molecule type" value="Genomic_DNA"/>
</dbReference>
<dbReference type="AlphaFoldDB" id="A0A060NV76"/>
<dbReference type="PANTHER" id="PTHR42208">
    <property type="entry name" value="HEAVY METAL TRANSPORTER-RELATED"/>
    <property type="match status" value="1"/>
</dbReference>
<feature type="transmembrane region" description="Helical" evidence="1">
    <location>
        <begin position="6"/>
        <end position="31"/>
    </location>
</feature>
<feature type="domain" description="Urease accessory protein UreH-like transmembrane" evidence="2">
    <location>
        <begin position="9"/>
        <end position="205"/>
    </location>
</feature>
<gene>
    <name evidence="3" type="ORF">SMCB_1210</name>
</gene>
<keyword evidence="1" id="KW-1133">Transmembrane helix</keyword>
<proteinExistence type="predicted"/>
<keyword evidence="4" id="KW-1185">Reference proteome</keyword>
<name>A0A060NV76_9BURK</name>
<evidence type="ECO:0000313" key="4">
    <source>
        <dbReference type="Proteomes" id="UP000066014"/>
    </source>
</evidence>
<feature type="transmembrane region" description="Helical" evidence="1">
    <location>
        <begin position="77"/>
        <end position="98"/>
    </location>
</feature>
<dbReference type="HOGENOM" id="CLU_032635_0_0_4"/>
<dbReference type="Proteomes" id="UP000066014">
    <property type="component" value="Chromosome"/>
</dbReference>
<evidence type="ECO:0000256" key="1">
    <source>
        <dbReference type="SAM" id="Phobius"/>
    </source>
</evidence>
<feature type="transmembrane region" description="Helical" evidence="1">
    <location>
        <begin position="51"/>
        <end position="71"/>
    </location>
</feature>
<protein>
    <submittedName>
        <fullName evidence="3">Uncharacterized conserved protein</fullName>
    </submittedName>
</protein>
<feature type="transmembrane region" description="Helical" evidence="1">
    <location>
        <begin position="161"/>
        <end position="183"/>
    </location>
</feature>
<accession>A0A060NV76</accession>
<feature type="transmembrane region" description="Helical" evidence="1">
    <location>
        <begin position="130"/>
        <end position="155"/>
    </location>
</feature>
<reference evidence="3 4" key="1">
    <citation type="journal article" date="2014" name="Nat. Commun.">
        <title>Physiological and genomic features of highly alkaliphilic hydrogen-utilizing Betaproteobacteria from a continental serpentinizing site.</title>
        <authorList>
            <person name="Suzuki S."/>
            <person name="Kuenen J.G."/>
            <person name="Schipper K."/>
            <person name="van der Velde S."/>
            <person name="Ishii S."/>
            <person name="Wu A."/>
            <person name="Sorokin D.Y."/>
            <person name="Tenney A."/>
            <person name="Meng X.Y."/>
            <person name="Morrill P.L."/>
            <person name="Kamagata Y."/>
            <person name="Muyzer G."/>
            <person name="Nealson K.H."/>
        </authorList>
    </citation>
    <scope>NUCLEOTIDE SEQUENCE [LARGE SCALE GENOMIC DNA]</scope>
    <source>
        <strain evidence="3 4">B1</strain>
    </source>
</reference>
<dbReference type="InterPro" id="IPR039447">
    <property type="entry name" value="UreH-like_TM_dom"/>
</dbReference>
<dbReference type="STRING" id="1458426.SMCB_1210"/>
<dbReference type="PANTHER" id="PTHR42208:SF1">
    <property type="entry name" value="HEAVY METAL TRANSPORTER"/>
    <property type="match status" value="1"/>
</dbReference>